<keyword evidence="7" id="KW-0418">Kinase</keyword>
<dbReference type="EMBL" id="FJNE01000006">
    <property type="protein sequence ID" value="CZQ97043.1"/>
    <property type="molecule type" value="Genomic_DNA"/>
</dbReference>
<reference evidence="15 16" key="1">
    <citation type="submission" date="2016-02" db="EMBL/GenBank/DDBJ databases">
        <authorList>
            <person name="Wen L."/>
            <person name="He K."/>
            <person name="Yang H."/>
        </authorList>
    </citation>
    <scope>NUCLEOTIDE SEQUENCE [LARGE SCALE GENOMIC DNA]</scope>
    <source>
        <strain evidence="15">Trichococcus palustris</strain>
    </source>
</reference>
<comment type="function">
    <text evidence="12">Involved in the regulation of capsular polysaccharide biosynthesis. Autophosphorylation of CpsD attenuates its activity and reduces the level of encapsulation. May be part of a complex that directs the coordinated polymerization and export to the cell surface of the capsular polysaccharide.</text>
</comment>
<protein>
    <recommendedName>
        <fullName evidence="4">Tyrosine-protein kinase CpsD</fullName>
        <ecNumber evidence="3">2.7.10.2</ecNumber>
    </recommendedName>
</protein>
<dbReference type="STRING" id="140314.SAMN04488076_104126"/>
<dbReference type="GO" id="GO:0005524">
    <property type="term" value="F:ATP binding"/>
    <property type="evidence" value="ECO:0007669"/>
    <property type="project" value="UniProtKB-KW"/>
</dbReference>
<organism evidence="15 16">
    <name type="scientific">Trichococcus palustris</name>
    <dbReference type="NCBI Taxonomy" id="140314"/>
    <lineage>
        <taxon>Bacteria</taxon>
        <taxon>Bacillati</taxon>
        <taxon>Bacillota</taxon>
        <taxon>Bacilli</taxon>
        <taxon>Lactobacillales</taxon>
        <taxon>Carnobacteriaceae</taxon>
        <taxon>Trichococcus</taxon>
    </lineage>
</organism>
<gene>
    <name evidence="15" type="ORF">Tpal_2089</name>
</gene>
<dbReference type="AlphaFoldDB" id="A0A143YTI9"/>
<dbReference type="CDD" id="cd05387">
    <property type="entry name" value="BY-kinase"/>
    <property type="match status" value="1"/>
</dbReference>
<dbReference type="Proteomes" id="UP000242754">
    <property type="component" value="Unassembled WGS sequence"/>
</dbReference>
<accession>A0A143YTI9</accession>
<evidence type="ECO:0000313" key="15">
    <source>
        <dbReference type="EMBL" id="CZQ97043.1"/>
    </source>
</evidence>
<proteinExistence type="inferred from homology"/>
<evidence type="ECO:0000256" key="7">
    <source>
        <dbReference type="ARBA" id="ARBA00022777"/>
    </source>
</evidence>
<evidence type="ECO:0000256" key="10">
    <source>
        <dbReference type="ARBA" id="ARBA00023137"/>
    </source>
</evidence>
<evidence type="ECO:0000256" key="9">
    <source>
        <dbReference type="ARBA" id="ARBA00022903"/>
    </source>
</evidence>
<keyword evidence="16" id="KW-1185">Reference proteome</keyword>
<evidence type="ECO:0000256" key="2">
    <source>
        <dbReference type="ARBA" id="ARBA00007316"/>
    </source>
</evidence>
<keyword evidence="11" id="KW-0270">Exopolysaccharide synthesis</keyword>
<keyword evidence="6" id="KW-0547">Nucleotide-binding</keyword>
<evidence type="ECO:0000313" key="16">
    <source>
        <dbReference type="Proteomes" id="UP000242754"/>
    </source>
</evidence>
<evidence type="ECO:0000256" key="4">
    <source>
        <dbReference type="ARBA" id="ARBA00019200"/>
    </source>
</evidence>
<dbReference type="UniPathway" id="UPA00934"/>
<dbReference type="SUPFAM" id="SSF52540">
    <property type="entry name" value="P-loop containing nucleoside triphosphate hydrolases"/>
    <property type="match status" value="1"/>
</dbReference>
<dbReference type="InterPro" id="IPR025669">
    <property type="entry name" value="AAA_dom"/>
</dbReference>
<dbReference type="PANTHER" id="PTHR32309:SF13">
    <property type="entry name" value="FERRIC ENTEROBACTIN TRANSPORT PROTEIN FEPE"/>
    <property type="match status" value="1"/>
</dbReference>
<feature type="domain" description="AAA" evidence="14">
    <location>
        <begin position="65"/>
        <end position="194"/>
    </location>
</feature>
<evidence type="ECO:0000256" key="5">
    <source>
        <dbReference type="ARBA" id="ARBA00022679"/>
    </source>
</evidence>
<dbReference type="GO" id="GO:0005886">
    <property type="term" value="C:plasma membrane"/>
    <property type="evidence" value="ECO:0007669"/>
    <property type="project" value="UniProtKB-ARBA"/>
</dbReference>
<evidence type="ECO:0000256" key="13">
    <source>
        <dbReference type="ARBA" id="ARBA00051245"/>
    </source>
</evidence>
<dbReference type="GO" id="GO:0045227">
    <property type="term" value="P:capsule polysaccharide biosynthetic process"/>
    <property type="evidence" value="ECO:0007669"/>
    <property type="project" value="UniProtKB-UniPathway"/>
</dbReference>
<dbReference type="InterPro" id="IPR027417">
    <property type="entry name" value="P-loop_NTPase"/>
</dbReference>
<dbReference type="InterPro" id="IPR005702">
    <property type="entry name" value="Wzc-like_C"/>
</dbReference>
<keyword evidence="10" id="KW-0829">Tyrosine-protein kinase</keyword>
<evidence type="ECO:0000259" key="14">
    <source>
        <dbReference type="Pfam" id="PF13614"/>
    </source>
</evidence>
<dbReference type="Pfam" id="PF13614">
    <property type="entry name" value="AAA_31"/>
    <property type="match status" value="1"/>
</dbReference>
<evidence type="ECO:0000256" key="1">
    <source>
        <dbReference type="ARBA" id="ARBA00005132"/>
    </source>
</evidence>
<comment type="similarity">
    <text evidence="2">Belongs to the CpsD/CapB family.</text>
</comment>
<evidence type="ECO:0000256" key="3">
    <source>
        <dbReference type="ARBA" id="ARBA00011903"/>
    </source>
</evidence>
<evidence type="ECO:0000256" key="8">
    <source>
        <dbReference type="ARBA" id="ARBA00022840"/>
    </source>
</evidence>
<dbReference type="OrthoDB" id="9794577at2"/>
<dbReference type="EC" id="2.7.10.2" evidence="3"/>
<sequence>MFGANRRKIKKLDSQQRKGLSLISMMRPKSVIAEQYRTIRTNIQFSMVDKNLKSLVVTSSGPWEGKSTTSANLASVFADQGKRVLLVDADLRKPTLQRTFGLHNVEGLTTLLTSPEKDISEVINKIEGTALFALSSGPIPPNPSELLNSNRMTVLIGKLEEAFDIIIYDMPPITSVTDAQIMATKTDGVIFVIRHGVSQKDAVSHAKGLLDMVNANVLGVVFNGVDKKTSSAYDYYGYGYGYAYGHTSEGGA</sequence>
<name>A0A143YTI9_9LACT</name>
<dbReference type="NCBIfam" id="TIGR01007">
    <property type="entry name" value="eps_fam"/>
    <property type="match status" value="1"/>
</dbReference>
<evidence type="ECO:0000256" key="11">
    <source>
        <dbReference type="ARBA" id="ARBA00023169"/>
    </source>
</evidence>
<evidence type="ECO:0000256" key="6">
    <source>
        <dbReference type="ARBA" id="ARBA00022741"/>
    </source>
</evidence>
<keyword evidence="8" id="KW-0067">ATP-binding</keyword>
<dbReference type="Gene3D" id="3.40.50.300">
    <property type="entry name" value="P-loop containing nucleotide triphosphate hydrolases"/>
    <property type="match status" value="1"/>
</dbReference>
<dbReference type="GO" id="GO:0004715">
    <property type="term" value="F:non-membrane spanning protein tyrosine kinase activity"/>
    <property type="evidence" value="ECO:0007669"/>
    <property type="project" value="UniProtKB-EC"/>
</dbReference>
<dbReference type="RefSeq" id="WP_087033638.1">
    <property type="nucleotide sequence ID" value="NZ_FJNE01000006.1"/>
</dbReference>
<dbReference type="FunFam" id="3.40.50.300:FF:000527">
    <property type="entry name" value="Tyrosine-protein kinase etk"/>
    <property type="match status" value="1"/>
</dbReference>
<dbReference type="PANTHER" id="PTHR32309">
    <property type="entry name" value="TYROSINE-PROTEIN KINASE"/>
    <property type="match status" value="1"/>
</dbReference>
<keyword evidence="5" id="KW-0808">Transferase</keyword>
<dbReference type="GO" id="GO:0042802">
    <property type="term" value="F:identical protein binding"/>
    <property type="evidence" value="ECO:0007669"/>
    <property type="project" value="UniProtKB-ARBA"/>
</dbReference>
<keyword evidence="9" id="KW-0972">Capsule biogenesis/degradation</keyword>
<comment type="catalytic activity">
    <reaction evidence="13">
        <text>L-tyrosyl-[protein] + ATP = O-phospho-L-tyrosyl-[protein] + ADP + H(+)</text>
        <dbReference type="Rhea" id="RHEA:10596"/>
        <dbReference type="Rhea" id="RHEA-COMP:10136"/>
        <dbReference type="Rhea" id="RHEA-COMP:20101"/>
        <dbReference type="ChEBI" id="CHEBI:15378"/>
        <dbReference type="ChEBI" id="CHEBI:30616"/>
        <dbReference type="ChEBI" id="CHEBI:46858"/>
        <dbReference type="ChEBI" id="CHEBI:61978"/>
        <dbReference type="ChEBI" id="CHEBI:456216"/>
        <dbReference type="EC" id="2.7.10.2"/>
    </reaction>
</comment>
<comment type="pathway">
    <text evidence="1">Capsule biogenesis; capsule polysaccharide biosynthesis.</text>
</comment>
<evidence type="ECO:0000256" key="12">
    <source>
        <dbReference type="ARBA" id="ARBA00024964"/>
    </source>
</evidence>
<dbReference type="InterPro" id="IPR050445">
    <property type="entry name" value="Bact_polysacc_biosynth/exp"/>
</dbReference>